<accession>A0A267EVU0</accession>
<evidence type="ECO:0008006" key="5">
    <source>
        <dbReference type="Google" id="ProtNLM"/>
    </source>
</evidence>
<dbReference type="InterPro" id="IPR029488">
    <property type="entry name" value="Hmw/CFAP97"/>
</dbReference>
<keyword evidence="4" id="KW-1185">Reference proteome</keyword>
<proteinExistence type="inferred from homology"/>
<evidence type="ECO:0000256" key="1">
    <source>
        <dbReference type="ARBA" id="ARBA00008315"/>
    </source>
</evidence>
<dbReference type="Pfam" id="PF13879">
    <property type="entry name" value="Hmw_CFAP97"/>
    <property type="match status" value="1"/>
</dbReference>
<name>A0A267EVU0_9PLAT</name>
<dbReference type="Proteomes" id="UP000215902">
    <property type="component" value="Unassembled WGS sequence"/>
</dbReference>
<feature type="region of interest" description="Disordered" evidence="2">
    <location>
        <begin position="1"/>
        <end position="216"/>
    </location>
</feature>
<comment type="caution">
    <text evidence="3">The sequence shown here is derived from an EMBL/GenBank/DDBJ whole genome shotgun (WGS) entry which is preliminary data.</text>
</comment>
<evidence type="ECO:0000313" key="3">
    <source>
        <dbReference type="EMBL" id="PAA65665.1"/>
    </source>
</evidence>
<feature type="compositionally biased region" description="Polar residues" evidence="2">
    <location>
        <begin position="51"/>
        <end position="61"/>
    </location>
</feature>
<feature type="compositionally biased region" description="Low complexity" evidence="2">
    <location>
        <begin position="155"/>
        <end position="164"/>
    </location>
</feature>
<feature type="compositionally biased region" description="Basic and acidic residues" evidence="2">
    <location>
        <begin position="102"/>
        <end position="111"/>
    </location>
</feature>
<dbReference type="PANTHER" id="PTHR23035:SF1">
    <property type="entry name" value="CILIA- AND FLAGELLA-ASSOCIATED PROTEIN 97"/>
    <property type="match status" value="1"/>
</dbReference>
<feature type="compositionally biased region" description="Gly residues" evidence="2">
    <location>
        <begin position="406"/>
        <end position="418"/>
    </location>
</feature>
<feature type="compositionally biased region" description="Low complexity" evidence="2">
    <location>
        <begin position="38"/>
        <end position="50"/>
    </location>
</feature>
<protein>
    <recommendedName>
        <fullName evidence="5">Cilia- and flagella-associated protein 97</fullName>
    </recommendedName>
</protein>
<reference evidence="3 4" key="1">
    <citation type="submission" date="2017-06" db="EMBL/GenBank/DDBJ databases">
        <title>A platform for efficient transgenesis in Macrostomum lignano, a flatworm model organism for stem cell research.</title>
        <authorList>
            <person name="Berezikov E."/>
        </authorList>
    </citation>
    <scope>NUCLEOTIDE SEQUENCE [LARGE SCALE GENOMIC DNA]</scope>
    <source>
        <strain evidence="3">DV1</strain>
        <tissue evidence="3">Whole organism</tissue>
    </source>
</reference>
<dbReference type="STRING" id="282301.A0A267EVU0"/>
<dbReference type="PANTHER" id="PTHR23035">
    <property type="entry name" value="CILIA- AND FLAGELLA-ASSOCIATED PROTEIN 97-RELATED"/>
    <property type="match status" value="1"/>
</dbReference>
<feature type="compositionally biased region" description="Low complexity" evidence="2">
    <location>
        <begin position="419"/>
        <end position="429"/>
    </location>
</feature>
<feature type="region of interest" description="Disordered" evidence="2">
    <location>
        <begin position="272"/>
        <end position="300"/>
    </location>
</feature>
<feature type="compositionally biased region" description="Low complexity" evidence="2">
    <location>
        <begin position="183"/>
        <end position="192"/>
    </location>
</feature>
<gene>
    <name evidence="3" type="ORF">BOX15_Mlig020102g2</name>
</gene>
<organism evidence="3 4">
    <name type="scientific">Macrostomum lignano</name>
    <dbReference type="NCBI Taxonomy" id="282301"/>
    <lineage>
        <taxon>Eukaryota</taxon>
        <taxon>Metazoa</taxon>
        <taxon>Spiralia</taxon>
        <taxon>Lophotrochozoa</taxon>
        <taxon>Platyhelminthes</taxon>
        <taxon>Rhabditophora</taxon>
        <taxon>Macrostomorpha</taxon>
        <taxon>Macrostomida</taxon>
        <taxon>Macrostomidae</taxon>
        <taxon>Macrostomum</taxon>
    </lineage>
</organism>
<feature type="compositionally biased region" description="Polar residues" evidence="2">
    <location>
        <begin position="236"/>
        <end position="250"/>
    </location>
</feature>
<feature type="region of interest" description="Disordered" evidence="2">
    <location>
        <begin position="360"/>
        <end position="429"/>
    </location>
</feature>
<dbReference type="OrthoDB" id="515313at2759"/>
<feature type="compositionally biased region" description="Low complexity" evidence="2">
    <location>
        <begin position="373"/>
        <end position="405"/>
    </location>
</feature>
<comment type="similarity">
    <text evidence="1">Belongs to the CFAP97 family.</text>
</comment>
<dbReference type="InterPro" id="IPR038791">
    <property type="entry name" value="Cfap97/Hemingway"/>
</dbReference>
<evidence type="ECO:0000313" key="4">
    <source>
        <dbReference type="Proteomes" id="UP000215902"/>
    </source>
</evidence>
<feature type="compositionally biased region" description="Low complexity" evidence="2">
    <location>
        <begin position="131"/>
        <end position="146"/>
    </location>
</feature>
<dbReference type="EMBL" id="NIVC01001630">
    <property type="protein sequence ID" value="PAA65665.1"/>
    <property type="molecule type" value="Genomic_DNA"/>
</dbReference>
<dbReference type="GO" id="GO:0007283">
    <property type="term" value="P:spermatogenesis"/>
    <property type="evidence" value="ECO:0007669"/>
    <property type="project" value="TreeGrafter"/>
</dbReference>
<feature type="compositionally biased region" description="Basic and acidic residues" evidence="2">
    <location>
        <begin position="207"/>
        <end position="216"/>
    </location>
</feature>
<feature type="region of interest" description="Disordered" evidence="2">
    <location>
        <begin position="228"/>
        <end position="250"/>
    </location>
</feature>
<sequence>MSHRRPSYDDEELKGSVDFDFFSDGPESSRKAENDAQASARSAGSRRSPSNNLDDSNRQSPSPTPRQVKKAKDSPENSSPERSPRRLSRSPSPPTSRRRSRSRDSRSGSDRDQDEDETKRSSSPRRRQIRSRSASKSSRSRSSSSGRNRKRGSSRSRSNSSSASDVTDVSPLSSPRGHDSPRAAAMGDAADLSARKPPRVAAGHQGGAEDRDEDRINMETIVRALVELDKRRGQSAGPQRSGLHSGTQSMSRIHDIEAENQRLLYNLMRTKNRAKKPNNIDPPVKRPHHSTVNRQKEQRRIEEENRKIFQRLKRIRPTRGMSRDEMISDYKRQASFGLPLSLLGEESNYRQPRITQNPYCQPVSRVHSSNSIVRPGSAAAGGVSASSRPSSAASRASARGSATRTRGGGQRSGGGAGVSSGRPGWPAGW</sequence>
<dbReference type="AlphaFoldDB" id="A0A267EVU0"/>
<evidence type="ECO:0000256" key="2">
    <source>
        <dbReference type="SAM" id="MobiDB-lite"/>
    </source>
</evidence>